<name>A0ABU3NSX1_9FIRM</name>
<gene>
    <name evidence="8" type="ORF">Q4T40_01480</name>
</gene>
<evidence type="ECO:0000256" key="1">
    <source>
        <dbReference type="ARBA" id="ARBA00004651"/>
    </source>
</evidence>
<comment type="similarity">
    <text evidence="2">Belongs to the UPF0410 family.</text>
</comment>
<evidence type="ECO:0000256" key="7">
    <source>
        <dbReference type="SAM" id="Phobius"/>
    </source>
</evidence>
<dbReference type="EMBL" id="JAUOZS010000001">
    <property type="protein sequence ID" value="MDT8899922.1"/>
    <property type="molecule type" value="Genomic_DNA"/>
</dbReference>
<dbReference type="PANTHER" id="PTHR33884">
    <property type="entry name" value="UPF0410 PROTEIN YMGE"/>
    <property type="match status" value="1"/>
</dbReference>
<reference evidence="8 9" key="1">
    <citation type="submission" date="2023-07" db="EMBL/GenBank/DDBJ databases">
        <title>The novel representative of Negativicutes class, Anaeroselena agilis gen. nov. sp. nov.</title>
        <authorList>
            <person name="Prokofeva M.I."/>
            <person name="Elcheninov A.G."/>
            <person name="Klyukina A."/>
            <person name="Kublanov I.V."/>
            <person name="Frolov E.N."/>
            <person name="Podosokorskaya O.A."/>
        </authorList>
    </citation>
    <scope>NUCLEOTIDE SEQUENCE [LARGE SCALE GENOMIC DNA]</scope>
    <source>
        <strain evidence="8 9">4137-cl</strain>
    </source>
</reference>
<comment type="subcellular location">
    <subcellularLocation>
        <location evidence="1">Cell membrane</location>
        <topology evidence="1">Multi-pass membrane protein</topology>
    </subcellularLocation>
</comment>
<keyword evidence="5 7" id="KW-1133">Transmembrane helix</keyword>
<organism evidence="8 9">
    <name type="scientific">Anaeroselena agilis</name>
    <dbReference type="NCBI Taxonomy" id="3063788"/>
    <lineage>
        <taxon>Bacteria</taxon>
        <taxon>Bacillati</taxon>
        <taxon>Bacillota</taxon>
        <taxon>Negativicutes</taxon>
        <taxon>Acetonemataceae</taxon>
        <taxon>Anaeroselena</taxon>
    </lineage>
</organism>
<sequence length="84" mass="8705">MVWFLIIGVVAGWLAGQIFRGGGFGLWGDMAVGVVGALVGGFVFGLLGITAYGMIGALVTSTVGALLFLWVLRLFSKPRATASK</sequence>
<dbReference type="Proteomes" id="UP001254848">
    <property type="component" value="Unassembled WGS sequence"/>
</dbReference>
<keyword evidence="3" id="KW-1003">Cell membrane</keyword>
<dbReference type="PANTHER" id="PTHR33884:SF3">
    <property type="entry name" value="UPF0410 PROTEIN YMGE"/>
    <property type="match status" value="1"/>
</dbReference>
<feature type="transmembrane region" description="Helical" evidence="7">
    <location>
        <begin position="56"/>
        <end position="75"/>
    </location>
</feature>
<evidence type="ECO:0000256" key="6">
    <source>
        <dbReference type="ARBA" id="ARBA00023136"/>
    </source>
</evidence>
<evidence type="ECO:0000313" key="8">
    <source>
        <dbReference type="EMBL" id="MDT8899922.1"/>
    </source>
</evidence>
<protein>
    <submittedName>
        <fullName evidence="8">GlsB/YeaQ/YmgE family stress response membrane protein</fullName>
    </submittedName>
</protein>
<dbReference type="RefSeq" id="WP_413782422.1">
    <property type="nucleotide sequence ID" value="NZ_JAUOZS010000001.1"/>
</dbReference>
<keyword evidence="4 7" id="KW-0812">Transmembrane</keyword>
<dbReference type="Pfam" id="PF04226">
    <property type="entry name" value="Transgly_assoc"/>
    <property type="match status" value="1"/>
</dbReference>
<dbReference type="InterPro" id="IPR007341">
    <property type="entry name" value="Transgly_assoc"/>
</dbReference>
<evidence type="ECO:0000256" key="5">
    <source>
        <dbReference type="ARBA" id="ARBA00022989"/>
    </source>
</evidence>
<proteinExistence type="inferred from homology"/>
<evidence type="ECO:0000256" key="3">
    <source>
        <dbReference type="ARBA" id="ARBA00022475"/>
    </source>
</evidence>
<keyword evidence="9" id="KW-1185">Reference proteome</keyword>
<evidence type="ECO:0000256" key="2">
    <source>
        <dbReference type="ARBA" id="ARBA00011006"/>
    </source>
</evidence>
<keyword evidence="6 7" id="KW-0472">Membrane</keyword>
<comment type="caution">
    <text evidence="8">The sequence shown here is derived from an EMBL/GenBank/DDBJ whole genome shotgun (WGS) entry which is preliminary data.</text>
</comment>
<evidence type="ECO:0000256" key="4">
    <source>
        <dbReference type="ARBA" id="ARBA00022692"/>
    </source>
</evidence>
<accession>A0ABU3NSX1</accession>
<evidence type="ECO:0000313" key="9">
    <source>
        <dbReference type="Proteomes" id="UP001254848"/>
    </source>
</evidence>